<dbReference type="InterPro" id="IPR008880">
    <property type="entry name" value="Trigger_fac_C"/>
</dbReference>
<dbReference type="Gene3D" id="1.10.3120.10">
    <property type="entry name" value="Trigger factor, C-terminal domain"/>
    <property type="match status" value="1"/>
</dbReference>
<protein>
    <submittedName>
        <fullName evidence="4">Unannotated protein</fullName>
    </submittedName>
</protein>
<dbReference type="SUPFAM" id="SSF109998">
    <property type="entry name" value="Triger factor/SurA peptide-binding domain-like"/>
    <property type="match status" value="1"/>
</dbReference>
<gene>
    <name evidence="4" type="ORF">UFOPK4367_01399</name>
</gene>
<dbReference type="GO" id="GO:0006457">
    <property type="term" value="P:protein folding"/>
    <property type="evidence" value="ECO:0007669"/>
    <property type="project" value="InterPro"/>
</dbReference>
<dbReference type="AlphaFoldDB" id="A0A6J7VHU0"/>
<dbReference type="InterPro" id="IPR037041">
    <property type="entry name" value="Trigger_fac_C_sf"/>
</dbReference>
<keyword evidence="1" id="KW-0697">Rotamase</keyword>
<sequence length="134" mass="14738">MDIPLPEGLVEEEIHAHLEGEGRLEDAEHRAEVNTEVRQSLKSSFLLDAIASAEKVEVTDAELSEYLMRSAMRYGMSPDEFTQQLVQSGNLTAVFSEVARAKAMATILERVQVKDASGKVVDLAALRPKPALED</sequence>
<proteinExistence type="predicted"/>
<dbReference type="Pfam" id="PF05698">
    <property type="entry name" value="Trigger_C"/>
    <property type="match status" value="1"/>
</dbReference>
<name>A0A6J7VHU0_9ZZZZ</name>
<evidence type="ECO:0000256" key="1">
    <source>
        <dbReference type="ARBA" id="ARBA00023110"/>
    </source>
</evidence>
<dbReference type="InterPro" id="IPR027304">
    <property type="entry name" value="Trigger_fact/SurA_dom_sf"/>
</dbReference>
<evidence type="ECO:0000256" key="2">
    <source>
        <dbReference type="ARBA" id="ARBA00023235"/>
    </source>
</evidence>
<evidence type="ECO:0000259" key="3">
    <source>
        <dbReference type="Pfam" id="PF05698"/>
    </source>
</evidence>
<reference evidence="4" key="1">
    <citation type="submission" date="2020-05" db="EMBL/GenBank/DDBJ databases">
        <authorList>
            <person name="Chiriac C."/>
            <person name="Salcher M."/>
            <person name="Ghai R."/>
            <person name="Kavagutti S V."/>
        </authorList>
    </citation>
    <scope>NUCLEOTIDE SEQUENCE</scope>
</reference>
<dbReference type="GO" id="GO:0003755">
    <property type="term" value="F:peptidyl-prolyl cis-trans isomerase activity"/>
    <property type="evidence" value="ECO:0007669"/>
    <property type="project" value="UniProtKB-KW"/>
</dbReference>
<dbReference type="EMBL" id="CAFBRC010000122">
    <property type="protein sequence ID" value="CAB5077891.1"/>
    <property type="molecule type" value="Genomic_DNA"/>
</dbReference>
<accession>A0A6J7VHU0</accession>
<organism evidence="4">
    <name type="scientific">freshwater metagenome</name>
    <dbReference type="NCBI Taxonomy" id="449393"/>
    <lineage>
        <taxon>unclassified sequences</taxon>
        <taxon>metagenomes</taxon>
        <taxon>ecological metagenomes</taxon>
    </lineage>
</organism>
<feature type="domain" description="Trigger factor C-terminal" evidence="3">
    <location>
        <begin position="2"/>
        <end position="109"/>
    </location>
</feature>
<dbReference type="GO" id="GO:0015031">
    <property type="term" value="P:protein transport"/>
    <property type="evidence" value="ECO:0007669"/>
    <property type="project" value="InterPro"/>
</dbReference>
<evidence type="ECO:0000313" key="4">
    <source>
        <dbReference type="EMBL" id="CAB5077891.1"/>
    </source>
</evidence>
<keyword evidence="2" id="KW-0413">Isomerase</keyword>